<feature type="compositionally biased region" description="Polar residues" evidence="3">
    <location>
        <begin position="1108"/>
        <end position="1122"/>
    </location>
</feature>
<evidence type="ECO:0000256" key="2">
    <source>
        <dbReference type="ARBA" id="ARBA00022679"/>
    </source>
</evidence>
<feature type="compositionally biased region" description="Basic residues" evidence="3">
    <location>
        <begin position="438"/>
        <end position="447"/>
    </location>
</feature>
<dbReference type="GO" id="GO:0106335">
    <property type="term" value="F:tRNA (5-carboxymethyluridine(34)-5-O)-methyltransferase activity"/>
    <property type="evidence" value="ECO:0007669"/>
    <property type="project" value="TreeGrafter"/>
</dbReference>
<accession>A0AAD7YV28</accession>
<feature type="region of interest" description="Disordered" evidence="3">
    <location>
        <begin position="409"/>
        <end position="463"/>
    </location>
</feature>
<keyword evidence="2" id="KW-0808">Transferase</keyword>
<dbReference type="Gene3D" id="3.40.50.150">
    <property type="entry name" value="Vaccinia Virus protein VP39"/>
    <property type="match status" value="2"/>
</dbReference>
<dbReference type="Proteomes" id="UP001231518">
    <property type="component" value="Chromosome 19"/>
</dbReference>
<evidence type="ECO:0000313" key="6">
    <source>
        <dbReference type="Proteomes" id="UP001231518"/>
    </source>
</evidence>
<dbReference type="PANTHER" id="PTHR13069:SF37">
    <property type="entry name" value="FIRE DANCER"/>
    <property type="match status" value="1"/>
</dbReference>
<dbReference type="SUPFAM" id="SSF53335">
    <property type="entry name" value="S-adenosyl-L-methionine-dependent methyltransferases"/>
    <property type="match status" value="1"/>
</dbReference>
<feature type="compositionally biased region" description="Basic and acidic residues" evidence="3">
    <location>
        <begin position="605"/>
        <end position="621"/>
    </location>
</feature>
<feature type="region of interest" description="Disordered" evidence="3">
    <location>
        <begin position="926"/>
        <end position="946"/>
    </location>
</feature>
<dbReference type="GO" id="GO:0008757">
    <property type="term" value="F:S-adenosylmethionine-dependent methyltransferase activity"/>
    <property type="evidence" value="ECO:0007669"/>
    <property type="project" value="InterPro"/>
</dbReference>
<feature type="compositionally biased region" description="Polar residues" evidence="3">
    <location>
        <begin position="1450"/>
        <end position="1478"/>
    </location>
</feature>
<feature type="region of interest" description="Disordered" evidence="3">
    <location>
        <begin position="1427"/>
        <end position="1485"/>
    </location>
</feature>
<dbReference type="GO" id="GO:0030488">
    <property type="term" value="P:tRNA methylation"/>
    <property type="evidence" value="ECO:0007669"/>
    <property type="project" value="TreeGrafter"/>
</dbReference>
<feature type="region of interest" description="Disordered" evidence="3">
    <location>
        <begin position="959"/>
        <end position="983"/>
    </location>
</feature>
<name>A0AAD7YV28_MYTSE</name>
<feature type="compositionally biased region" description="Basic and acidic residues" evidence="3">
    <location>
        <begin position="1369"/>
        <end position="1378"/>
    </location>
</feature>
<dbReference type="CDD" id="cd02440">
    <property type="entry name" value="AdoMet_MTases"/>
    <property type="match status" value="1"/>
</dbReference>
<feature type="region of interest" description="Disordered" evidence="3">
    <location>
        <begin position="1223"/>
        <end position="1247"/>
    </location>
</feature>
<organism evidence="5 6">
    <name type="scientific">Mythimna separata</name>
    <name type="common">Oriental armyworm</name>
    <name type="synonym">Pseudaletia separata</name>
    <dbReference type="NCBI Taxonomy" id="271217"/>
    <lineage>
        <taxon>Eukaryota</taxon>
        <taxon>Metazoa</taxon>
        <taxon>Ecdysozoa</taxon>
        <taxon>Arthropoda</taxon>
        <taxon>Hexapoda</taxon>
        <taxon>Insecta</taxon>
        <taxon>Pterygota</taxon>
        <taxon>Neoptera</taxon>
        <taxon>Endopterygota</taxon>
        <taxon>Lepidoptera</taxon>
        <taxon>Glossata</taxon>
        <taxon>Ditrysia</taxon>
        <taxon>Noctuoidea</taxon>
        <taxon>Noctuidae</taxon>
        <taxon>Noctuinae</taxon>
        <taxon>Hadenini</taxon>
        <taxon>Mythimna</taxon>
    </lineage>
</organism>
<dbReference type="InterPro" id="IPR051422">
    <property type="entry name" value="AlkB_tRNA_MeTrf/Diox"/>
</dbReference>
<dbReference type="GO" id="GO:0002098">
    <property type="term" value="P:tRNA wobble uridine modification"/>
    <property type="evidence" value="ECO:0007669"/>
    <property type="project" value="TreeGrafter"/>
</dbReference>
<feature type="region of interest" description="Disordered" evidence="3">
    <location>
        <begin position="1073"/>
        <end position="1166"/>
    </location>
</feature>
<protein>
    <recommendedName>
        <fullName evidence="4">Methyltransferase type 11 domain-containing protein</fullName>
    </recommendedName>
</protein>
<feature type="region of interest" description="Disordered" evidence="3">
    <location>
        <begin position="1369"/>
        <end position="1406"/>
    </location>
</feature>
<dbReference type="PANTHER" id="PTHR13069">
    <property type="entry name" value="ALKYLATED DNA REPAIR PROTEIN ALKB HOMOLOG 8"/>
    <property type="match status" value="1"/>
</dbReference>
<feature type="region of interest" description="Disordered" evidence="3">
    <location>
        <begin position="728"/>
        <end position="761"/>
    </location>
</feature>
<feature type="region of interest" description="Disordered" evidence="3">
    <location>
        <begin position="844"/>
        <end position="908"/>
    </location>
</feature>
<dbReference type="GO" id="GO:0000049">
    <property type="term" value="F:tRNA binding"/>
    <property type="evidence" value="ECO:0007669"/>
    <property type="project" value="TreeGrafter"/>
</dbReference>
<evidence type="ECO:0000259" key="4">
    <source>
        <dbReference type="Pfam" id="PF08241"/>
    </source>
</evidence>
<feature type="compositionally biased region" description="Basic and acidic residues" evidence="3">
    <location>
        <begin position="971"/>
        <end position="983"/>
    </location>
</feature>
<proteinExistence type="predicted"/>
<keyword evidence="1" id="KW-0489">Methyltransferase</keyword>
<feature type="compositionally biased region" description="Low complexity" evidence="3">
    <location>
        <begin position="734"/>
        <end position="743"/>
    </location>
</feature>
<keyword evidence="6" id="KW-1185">Reference proteome</keyword>
<dbReference type="GO" id="GO:0005737">
    <property type="term" value="C:cytoplasm"/>
    <property type="evidence" value="ECO:0007669"/>
    <property type="project" value="TreeGrafter"/>
</dbReference>
<dbReference type="InterPro" id="IPR029063">
    <property type="entry name" value="SAM-dependent_MTases_sf"/>
</dbReference>
<dbReference type="FunFam" id="3.40.50.150:FF:000195">
    <property type="entry name" value="Methyltransferase domain containing protein"/>
    <property type="match status" value="1"/>
</dbReference>
<feature type="compositionally biased region" description="Basic and acidic residues" evidence="3">
    <location>
        <begin position="1126"/>
        <end position="1136"/>
    </location>
</feature>
<evidence type="ECO:0000313" key="5">
    <source>
        <dbReference type="EMBL" id="KAJ8728618.1"/>
    </source>
</evidence>
<dbReference type="InterPro" id="IPR013216">
    <property type="entry name" value="Methyltransf_11"/>
</dbReference>
<feature type="compositionally biased region" description="Low complexity" evidence="3">
    <location>
        <begin position="1231"/>
        <end position="1240"/>
    </location>
</feature>
<dbReference type="EMBL" id="JARGEI010000007">
    <property type="protein sequence ID" value="KAJ8728618.1"/>
    <property type="molecule type" value="Genomic_DNA"/>
</dbReference>
<gene>
    <name evidence="5" type="ORF">PYW07_006314</name>
</gene>
<sequence length="1606" mass="177332">MRVGVFWRVVPRRRVPRPSAVLPPFFSCTLSAATYRRYVPVHNQTTVLPTKNELKTHSQQENECQTEHPRPEKVSITVNRNVTEILQTPQNQYDKAWCNGGAVMADGGAGAGGEGGESAARGAALERAYVHDVYEQAGDDGDESSRAPAPGVQAFLADLEPGALVCDVGCGNGKYLSVNPSVYTVGGDRCTRLTAQARHHNNEVVACDNLCLPFRDESFDAVLSIAVVHHFATVERRAMALRELARVTRIGGRLLLTVWAMEHEGRNFHSQDVLIPWHRPVTLCPPTPAPRFLSVDHDHNTEHWKSRDGSPGSSSLSSPNETCYSFVRRALQRLAGRRSFLPSWSIGARVPQRPCLRPEPPAADLPIELRRLDEALPPRLLTQTSDASTIKSRSLTDIADIERRALVRSRSSLPSLGGEETEPPPPAAPIPEINEPRKKPRLVKQKKSINEDDAEEDLDKPTDMKSMVEEMPNFKIHTPRLQSSKKPGVFKQTSLNEELMSVERLREKERLRKNIQKQASLNEEYLYRRPGVLDSIRDSIFSTSATTGKKFQSLKNGLTSKFKTSTTNIDKVTVFVRMLQGWKSHGPAPEVPTTPGDNNTGSEKSYPERRHSKEDGSDSSKDSSLQSDTSVDSEDSFASVIYVPKADGSSDPLSPTPLSPGPTSPRLKVSSVPTSPRMKSSPGLPSPRIKQAFPLIRPPASPNSVTAPPTVNKILVAQYSLKNYSTTTSVATVPLKPQSKSQPNSPPKSESDDTTTVIIKPEPLPILNSNISIDVFEEVDPIPPIKEEEETPTSDVTKELLAEINKDIEEIHKLTAETNSFQPRVVLQDVKPYPKITLQTVAELPEIPQFKPKESSNKPTTDTLDSRSADRKRKERIRQIKEMLNKGIPSGSISRRPPFPIVRGTRNAEPIVKSRPTLMSLELFNPATDDMDSDSSGVSSPDSVDSVISVVPEELRKTAAEKDLTTATTSEVKKGKKEKDTDKKEIEVKEELTSEKIPLLPTIAPQTLIEAAAEVAHSLDETCETVIQSSPRSKRKHLEKLESAEAMAIVQGTSSSSSSSNWSLNKLSPGDLRILESRSQSHTSSSGSSSSLERLSPGRRSKDRSPKLGSTSNSTWSLNRLSPNRPEGRSLDENLSKTHRSPTRLPYDSISVSSTDSDKSISKSESFNRIQANEPLVTCKSDMVATEEEWPEQQDRSQHLTEFAEKLSEKLLQEIDQYSKRINEEDFDLPSSSSSEKSISLRLKREEEDRNTQKILDELSDSLQHLEDPYIHKISTEMQGLNKLSAELQERNKYIASLNEVQETDISKLFPKCMSKTKSKKRSKDVDPIINKYRELKKSMKVSSEEDIYLNNCANIQYTAKPVTTTEKLPDIDAKNPDDDSAISSSNGNPEITIDSGASYDTSQSLETGYSLESEISVDSLCTSTDKRSSLKVGQSTDSSDLDKMEISPESVTSRSSASTAPLKSGFSIESSDTSAGSDWSRRDKTGSTASLGCASLASLPSYSECSKERKLLETRSSSEDTAPVPVIPPPRAFPHAPLLPSLSDGSDSLPSEGGAVTYHRYYHVFKRGELDQLIEKYVESLHVVSSYYDQASWCVIAEKVQVWTI</sequence>
<reference evidence="5" key="1">
    <citation type="submission" date="2023-03" db="EMBL/GenBank/DDBJ databases">
        <title>Chromosome-level genomes of two armyworms, Mythimna separata and Mythimna loreyi, provide insights into the biosynthesis and reception of sex pheromones.</title>
        <authorList>
            <person name="Zhao H."/>
        </authorList>
    </citation>
    <scope>NUCLEOTIDE SEQUENCE</scope>
    <source>
        <strain evidence="5">BeijingLab</strain>
        <tissue evidence="5">Pupa</tissue>
    </source>
</reference>
<feature type="compositionally biased region" description="Low complexity" evidence="3">
    <location>
        <begin position="934"/>
        <end position="946"/>
    </location>
</feature>
<comment type="caution">
    <text evidence="5">The sequence shown here is derived from an EMBL/GenBank/DDBJ whole genome shotgun (WGS) entry which is preliminary data.</text>
</comment>
<evidence type="ECO:0000256" key="3">
    <source>
        <dbReference type="SAM" id="MobiDB-lite"/>
    </source>
</evidence>
<feature type="domain" description="Methyltransferase type 11" evidence="4">
    <location>
        <begin position="167"/>
        <end position="255"/>
    </location>
</feature>
<dbReference type="GO" id="GO:0005634">
    <property type="term" value="C:nucleus"/>
    <property type="evidence" value="ECO:0007669"/>
    <property type="project" value="TreeGrafter"/>
</dbReference>
<feature type="region of interest" description="Disordered" evidence="3">
    <location>
        <begin position="1511"/>
        <end position="1531"/>
    </location>
</feature>
<feature type="region of interest" description="Disordered" evidence="3">
    <location>
        <begin position="584"/>
        <end position="709"/>
    </location>
</feature>
<dbReference type="Pfam" id="PF08241">
    <property type="entry name" value="Methyltransf_11"/>
    <property type="match status" value="1"/>
</dbReference>
<feature type="compositionally biased region" description="Pro residues" evidence="3">
    <location>
        <begin position="654"/>
        <end position="663"/>
    </location>
</feature>
<feature type="compositionally biased region" description="Low complexity" evidence="3">
    <location>
        <begin position="1077"/>
        <end position="1095"/>
    </location>
</feature>
<evidence type="ECO:0000256" key="1">
    <source>
        <dbReference type="ARBA" id="ARBA00022603"/>
    </source>
</evidence>